<reference evidence="2 3" key="1">
    <citation type="submission" date="2023-05" db="EMBL/GenBank/DDBJ databases">
        <title>Actinoplanes sp. NEAU-A12 genome sequencing.</title>
        <authorList>
            <person name="Wang Z.-S."/>
        </authorList>
    </citation>
    <scope>NUCLEOTIDE SEQUENCE [LARGE SCALE GENOMIC DNA]</scope>
    <source>
        <strain evidence="2 3">NEAU-A12</strain>
    </source>
</reference>
<organism evidence="2 3">
    <name type="scientific">Actinoplanes sandaracinus</name>
    <dbReference type="NCBI Taxonomy" id="3045177"/>
    <lineage>
        <taxon>Bacteria</taxon>
        <taxon>Bacillati</taxon>
        <taxon>Actinomycetota</taxon>
        <taxon>Actinomycetes</taxon>
        <taxon>Micromonosporales</taxon>
        <taxon>Micromonosporaceae</taxon>
        <taxon>Actinoplanes</taxon>
    </lineage>
</organism>
<dbReference type="Proteomes" id="UP001241758">
    <property type="component" value="Unassembled WGS sequence"/>
</dbReference>
<evidence type="ECO:0000256" key="1">
    <source>
        <dbReference type="SAM" id="SignalP"/>
    </source>
</evidence>
<feature type="signal peptide" evidence="1">
    <location>
        <begin position="1"/>
        <end position="17"/>
    </location>
</feature>
<sequence length="170" mass="17953">MIRLRIAVVLLALAATAACTSGDTQGKDAPLETKKRADVEAQARQQADAMAALMGGTVAEWEVNTKPCLGQGGETADDARWSMSAFGVVKLPEDKHLQALKAVHDTGTSQNWEITEYRTLSDGRTGVFAARDPQSRFSISLASSKPAIQIVVTLGSPCFQPAPGEDPANG</sequence>
<dbReference type="EMBL" id="JASCTH010000068">
    <property type="protein sequence ID" value="MDI6106011.1"/>
    <property type="molecule type" value="Genomic_DNA"/>
</dbReference>
<keyword evidence="3" id="KW-1185">Reference proteome</keyword>
<feature type="chain" id="PRO_5046665362" evidence="1">
    <location>
        <begin position="18"/>
        <end position="170"/>
    </location>
</feature>
<protein>
    <submittedName>
        <fullName evidence="2">Uncharacterized protein</fullName>
    </submittedName>
</protein>
<dbReference type="RefSeq" id="WP_282767470.1">
    <property type="nucleotide sequence ID" value="NZ_JASCTH010000068.1"/>
</dbReference>
<accession>A0ABT6X2D2</accession>
<name>A0ABT6X2D2_9ACTN</name>
<evidence type="ECO:0000313" key="2">
    <source>
        <dbReference type="EMBL" id="MDI6106011.1"/>
    </source>
</evidence>
<gene>
    <name evidence="2" type="ORF">QLQ12_46345</name>
</gene>
<keyword evidence="1" id="KW-0732">Signal</keyword>
<comment type="caution">
    <text evidence="2">The sequence shown here is derived from an EMBL/GenBank/DDBJ whole genome shotgun (WGS) entry which is preliminary data.</text>
</comment>
<proteinExistence type="predicted"/>
<evidence type="ECO:0000313" key="3">
    <source>
        <dbReference type="Proteomes" id="UP001241758"/>
    </source>
</evidence>
<dbReference type="PROSITE" id="PS51257">
    <property type="entry name" value="PROKAR_LIPOPROTEIN"/>
    <property type="match status" value="1"/>
</dbReference>